<dbReference type="InterPro" id="IPR027814">
    <property type="entry name" value="DUF4562"/>
</dbReference>
<proteinExistence type="predicted"/>
<feature type="region of interest" description="Disordered" evidence="1">
    <location>
        <begin position="1"/>
        <end position="25"/>
    </location>
</feature>
<evidence type="ECO:0000313" key="2">
    <source>
        <dbReference type="EMBL" id="KAK2174461.1"/>
    </source>
</evidence>
<reference evidence="2" key="1">
    <citation type="journal article" date="2023" name="Mol. Biol. Evol.">
        <title>Third-Generation Sequencing Reveals the Adaptive Role of the Epigenome in Three Deep-Sea Polychaetes.</title>
        <authorList>
            <person name="Perez M."/>
            <person name="Aroh O."/>
            <person name="Sun Y."/>
            <person name="Lan Y."/>
            <person name="Juniper S.K."/>
            <person name="Young C.R."/>
            <person name="Angers B."/>
            <person name="Qian P.Y."/>
        </authorList>
    </citation>
    <scope>NUCLEOTIDE SEQUENCE</scope>
    <source>
        <strain evidence="2">R07B-5</strain>
    </source>
</reference>
<gene>
    <name evidence="2" type="ORF">NP493_800g00004</name>
</gene>
<dbReference type="Proteomes" id="UP001209878">
    <property type="component" value="Unassembled WGS sequence"/>
</dbReference>
<sequence>MSVSETAESRPATSTSSSRAVSLADVRDDPRRFSLSFSSRFRFAQLPHRSDRLGQLYLQVLPIAGPDGLKPYKLATDQVQYIGENDKSRENTDALSYLFRPPKGMPFPKAKNGQISETGWEIEHLGRGRYT</sequence>
<dbReference type="AlphaFoldDB" id="A0AAD9NN27"/>
<accession>A0AAD9NN27</accession>
<evidence type="ECO:0000256" key="1">
    <source>
        <dbReference type="SAM" id="MobiDB-lite"/>
    </source>
</evidence>
<name>A0AAD9NN27_RIDPI</name>
<comment type="caution">
    <text evidence="2">The sequence shown here is derived from an EMBL/GenBank/DDBJ whole genome shotgun (WGS) entry which is preliminary data.</text>
</comment>
<dbReference type="EMBL" id="JAODUO010000800">
    <property type="protein sequence ID" value="KAK2174461.1"/>
    <property type="molecule type" value="Genomic_DNA"/>
</dbReference>
<dbReference type="Pfam" id="PF15123">
    <property type="entry name" value="DUF4562"/>
    <property type="match status" value="1"/>
</dbReference>
<feature type="compositionally biased region" description="Low complexity" evidence="1">
    <location>
        <begin position="1"/>
        <end position="22"/>
    </location>
</feature>
<protein>
    <submittedName>
        <fullName evidence="2">Uncharacterized protein</fullName>
    </submittedName>
</protein>
<evidence type="ECO:0000313" key="3">
    <source>
        <dbReference type="Proteomes" id="UP001209878"/>
    </source>
</evidence>
<keyword evidence="3" id="KW-1185">Reference proteome</keyword>
<organism evidence="2 3">
    <name type="scientific">Ridgeia piscesae</name>
    <name type="common">Tubeworm</name>
    <dbReference type="NCBI Taxonomy" id="27915"/>
    <lineage>
        <taxon>Eukaryota</taxon>
        <taxon>Metazoa</taxon>
        <taxon>Spiralia</taxon>
        <taxon>Lophotrochozoa</taxon>
        <taxon>Annelida</taxon>
        <taxon>Polychaeta</taxon>
        <taxon>Sedentaria</taxon>
        <taxon>Canalipalpata</taxon>
        <taxon>Sabellida</taxon>
        <taxon>Siboglinidae</taxon>
        <taxon>Ridgeia</taxon>
    </lineage>
</organism>